<dbReference type="Proteomes" id="UP001237737">
    <property type="component" value="Unassembled WGS sequence"/>
</dbReference>
<evidence type="ECO:0000313" key="2">
    <source>
        <dbReference type="Proteomes" id="UP001237737"/>
    </source>
</evidence>
<keyword evidence="2" id="KW-1185">Reference proteome</keyword>
<gene>
    <name evidence="1" type="ORF">J2T07_000585</name>
</gene>
<sequence>MFKSRTVFVVGAGASYELGFPLGSGLKDRIGDLSDFYFEFNSGLTRGDHLIQEALHVSYKAAGRDGNLAYSAGRAMKSALPVAISIDNYLEAHSTDEHAQAVGKLAIVRAILEAEGNTRLTTDRGRSSIDFSDTTLQGSWLTRLIRYLAEGVKREDTDDLFQNVSFITFNYDRSLEEFLWRALQTYYGMTEERAAELVGTHVVHHAYGSVGRLPWQSGDGPEAPYGEKVDVRTLLELSKRIQTFSEQIDNAHHSAMIERLGEARTVVFLGFGFLEQNMQLLELQGLHAAERVYATALGFSRSDCDVITDRIREILMDDLVPVELRNDLTAARLFDEYSRSITQ</sequence>
<accession>A0ABT9STX9</accession>
<dbReference type="Pfam" id="PF13289">
    <property type="entry name" value="SIR2_2"/>
    <property type="match status" value="1"/>
</dbReference>
<dbReference type="RefSeq" id="WP_306847084.1">
    <property type="nucleotide sequence ID" value="NZ_JAUSSK010000001.1"/>
</dbReference>
<dbReference type="EMBL" id="JAUSSK010000001">
    <property type="protein sequence ID" value="MDQ0008426.1"/>
    <property type="molecule type" value="Genomic_DNA"/>
</dbReference>
<protein>
    <recommendedName>
        <fullName evidence="3">SIR2-like protein</fullName>
    </recommendedName>
</protein>
<organism evidence="1 2">
    <name type="scientific">Luteibacter jiangsuensis</name>
    <dbReference type="NCBI Taxonomy" id="637577"/>
    <lineage>
        <taxon>Bacteria</taxon>
        <taxon>Pseudomonadati</taxon>
        <taxon>Pseudomonadota</taxon>
        <taxon>Gammaproteobacteria</taxon>
        <taxon>Lysobacterales</taxon>
        <taxon>Rhodanobacteraceae</taxon>
        <taxon>Luteibacter</taxon>
    </lineage>
</organism>
<evidence type="ECO:0008006" key="3">
    <source>
        <dbReference type="Google" id="ProtNLM"/>
    </source>
</evidence>
<name>A0ABT9STX9_9GAMM</name>
<reference evidence="1 2" key="1">
    <citation type="submission" date="2023-07" db="EMBL/GenBank/DDBJ databases">
        <title>Sorghum-associated microbial communities from plants grown in Nebraska, USA.</title>
        <authorList>
            <person name="Schachtman D."/>
        </authorList>
    </citation>
    <scope>NUCLEOTIDE SEQUENCE [LARGE SCALE GENOMIC DNA]</scope>
    <source>
        <strain evidence="1 2">CC60</strain>
    </source>
</reference>
<evidence type="ECO:0000313" key="1">
    <source>
        <dbReference type="EMBL" id="MDQ0008426.1"/>
    </source>
</evidence>
<proteinExistence type="predicted"/>
<comment type="caution">
    <text evidence="1">The sequence shown here is derived from an EMBL/GenBank/DDBJ whole genome shotgun (WGS) entry which is preliminary data.</text>
</comment>